<reference evidence="1 2" key="1">
    <citation type="submission" date="2018-07" db="EMBL/GenBank/DDBJ databases">
        <title>Dyella monticola sp. nov. and Dyella psychrodurans sp. nov. isolated from monsoon evergreen broad-leaved forest soil of Dinghu Mountain, China.</title>
        <authorList>
            <person name="Gao Z."/>
            <person name="Qiu L."/>
        </authorList>
    </citation>
    <scope>NUCLEOTIDE SEQUENCE [LARGE SCALE GENOMIC DNA]</scope>
    <source>
        <strain evidence="1 2">4MSK11</strain>
    </source>
</reference>
<dbReference type="AlphaFoldDB" id="A0A370X6Y5"/>
<gene>
    <name evidence="1" type="ORF">DWU99_09640</name>
</gene>
<organism evidence="1 2">
    <name type="scientific">Dyella psychrodurans</name>
    <dbReference type="NCBI Taxonomy" id="1927960"/>
    <lineage>
        <taxon>Bacteria</taxon>
        <taxon>Pseudomonadati</taxon>
        <taxon>Pseudomonadota</taxon>
        <taxon>Gammaproteobacteria</taxon>
        <taxon>Lysobacterales</taxon>
        <taxon>Rhodanobacteraceae</taxon>
        <taxon>Dyella</taxon>
    </lineage>
</organism>
<dbReference type="RefSeq" id="WP_115477831.1">
    <property type="nucleotide sequence ID" value="NZ_QRBF01000003.1"/>
</dbReference>
<evidence type="ECO:0000313" key="2">
    <source>
        <dbReference type="Proteomes" id="UP000255334"/>
    </source>
</evidence>
<dbReference type="EMBL" id="QRBF01000003">
    <property type="protein sequence ID" value="RDS84030.1"/>
    <property type="molecule type" value="Genomic_DNA"/>
</dbReference>
<evidence type="ECO:0000313" key="1">
    <source>
        <dbReference type="EMBL" id="RDS84030.1"/>
    </source>
</evidence>
<comment type="caution">
    <text evidence="1">The sequence shown here is derived from an EMBL/GenBank/DDBJ whole genome shotgun (WGS) entry which is preliminary data.</text>
</comment>
<dbReference type="OrthoDB" id="8200265at2"/>
<evidence type="ECO:0008006" key="3">
    <source>
        <dbReference type="Google" id="ProtNLM"/>
    </source>
</evidence>
<sequence length="257" mass="29062">MSNPMYFPAWQRPHWQPSDEEIILQFYVFGDFKPIRVPSADYGSDGLPEEVELSSHHHSSLREWEGYPLKGPLGDLFKNDAPEAFEKAIAAPQVLVIRGRFKDSPDTGYMRDVFGVLAGLLDIGGVAILDPQILTLFDADEWRRRYLVKDGAPLRNHVLILRDEEEHSDRFWIHTRGLRKFGRPDISLHDVPAHEADRAGALVQHLMQLQALGAHFVDGQAMEVDGIFGGLVAELGGGYDHPQFNNTYVAFYWPGEE</sequence>
<dbReference type="Proteomes" id="UP000255334">
    <property type="component" value="Unassembled WGS sequence"/>
</dbReference>
<proteinExistence type="predicted"/>
<accession>A0A370X6Y5</accession>
<keyword evidence="2" id="KW-1185">Reference proteome</keyword>
<name>A0A370X6Y5_9GAMM</name>
<protein>
    <recommendedName>
        <fullName evidence="3">DUF4261 domain-containing protein</fullName>
    </recommendedName>
</protein>